<evidence type="ECO:0000256" key="1">
    <source>
        <dbReference type="PROSITE-ProRule" id="PRU00023"/>
    </source>
</evidence>
<dbReference type="PANTHER" id="PTHR24118">
    <property type="entry name" value="POTE ANKYRIN DOMAIN"/>
    <property type="match status" value="1"/>
</dbReference>
<dbReference type="KEGG" id="vg:29063952"/>
<gene>
    <name evidence="3" type="ORF">VPXV-CA-005</name>
</gene>
<proteinExistence type="predicted"/>
<evidence type="ECO:0000313" key="4">
    <source>
        <dbReference type="Proteomes" id="UP000203649"/>
    </source>
</evidence>
<dbReference type="Pfam" id="PF09372">
    <property type="entry name" value="PRANC"/>
    <property type="match status" value="1"/>
</dbReference>
<feature type="domain" description="PRANC" evidence="2">
    <location>
        <begin position="572"/>
        <end position="647"/>
    </location>
</feature>
<dbReference type="InterPro" id="IPR018272">
    <property type="entry name" value="PRANC_domain"/>
</dbReference>
<dbReference type="PANTHER" id="PTHR24118:SF99">
    <property type="entry name" value="POTE ANKYRIN DOMAIN FAMILY MEMBER 3C-RELATED"/>
    <property type="match status" value="1"/>
</dbReference>
<dbReference type="SMART" id="SM00248">
    <property type="entry name" value="ANK"/>
    <property type="match status" value="6"/>
</dbReference>
<dbReference type="RefSeq" id="YP_009281753.1">
    <property type="nucleotide sequence ID" value="NC_031033.1"/>
</dbReference>
<dbReference type="Proteomes" id="UP000203649">
    <property type="component" value="Segment"/>
</dbReference>
<organism evidence="3 4">
    <name type="scientific">Volepox virus</name>
    <dbReference type="NCBI Taxonomy" id="28874"/>
    <lineage>
        <taxon>Viruses</taxon>
        <taxon>Varidnaviria</taxon>
        <taxon>Bamfordvirae</taxon>
        <taxon>Nucleocytoviricota</taxon>
        <taxon>Pokkesviricetes</taxon>
        <taxon>Chitovirales</taxon>
        <taxon>Poxviridae</taxon>
        <taxon>Chordopoxvirinae</taxon>
        <taxon>Orthopoxvirus</taxon>
        <taxon>Orthopoxvirus volepox</taxon>
    </lineage>
</organism>
<keyword evidence="4" id="KW-1185">Reference proteome</keyword>
<dbReference type="EMBL" id="KU749311">
    <property type="protein sequence ID" value="AOP31695.1"/>
    <property type="molecule type" value="Genomic_DNA"/>
</dbReference>
<dbReference type="SUPFAM" id="SSF48403">
    <property type="entry name" value="Ankyrin repeat"/>
    <property type="match status" value="1"/>
</dbReference>
<sequence length="650" mass="75576">MEQFLLSYLEYQDVKLSRVKEILGKGINIPIDINGNNALHCYCCNIHKIDINIIYLLIKYGVDILHRNYKSLTPLGEYINHHSDIDRDIVNILLHESNIKDVNPHRYILSDNIDVRLLDKITKNHNKGEVSNKSLVDIYLQISSPRDDVLQVLITNGEYRDDYTTYPYYYTLVSNTKNALHNYIISHIDMSLSKDIINIIKHHYKMHTRSIDGYGYMPIQYYWKNSVIDIEIVKLLIDNVNCCAIYEDNIHPHIRGVLADYLNKKFRGEYIVNDDIVDLLMRTNSTINSLLDSSSYESNSVNSNVAEFIRSITSYDSIDYNYDIIDKILKRFDKIVVQKIIWCYLHYSDSISQRVLKYMLDNGAIINGDIIHSYFTNFDNIVNHDIVRFILEIDEAVTIQTISNNGCYLFNCLLASRCNSKVNYENVVIDILRVMKKYIDDINMTDEHGKTLLYHAVCYSYNEIAKWLLENGANASIITSNGSTILNIAIRHINSVSLTDMLISYKPTLGCMLSTINNLHVRTYTPSLLRCIRYALLLDINFPYPDIDGCKEEIDSYINDINRMKNEKFAGWSMFDIFFNKKLETSRINYARNPRFLKYADTSLYGNEIHLIINDTVSKRNYIDSLIEELGVFSRLPSEILYKIFSYAIN</sequence>
<protein>
    <submittedName>
        <fullName evidence="3">Ankyrin</fullName>
    </submittedName>
</protein>
<dbReference type="Pfam" id="PF12796">
    <property type="entry name" value="Ank_2"/>
    <property type="match status" value="1"/>
</dbReference>
<reference evidence="3 4" key="1">
    <citation type="journal article" date="2016" name="Virus Genes">
        <title>The genomes of three North American orthopoxviruses.</title>
        <authorList>
            <person name="Smithson C."/>
            <person name="Tang N."/>
            <person name="Sammons S."/>
            <person name="Frace M."/>
            <person name="Batra D."/>
            <person name="Li Y."/>
            <person name="Emerson G.L."/>
            <person name="Carroll D.S."/>
            <person name="Upton C."/>
        </authorList>
    </citation>
    <scope>NUCLEOTIDE SEQUENCE [LARGE SCALE GENOMIC DNA]</scope>
    <source>
        <strain evidence="3 4">CA</strain>
    </source>
</reference>
<dbReference type="PROSITE" id="PS50088">
    <property type="entry name" value="ANK_REPEAT"/>
    <property type="match status" value="1"/>
</dbReference>
<evidence type="ECO:0000313" key="3">
    <source>
        <dbReference type="EMBL" id="AOP31695.1"/>
    </source>
</evidence>
<dbReference type="Gene3D" id="1.25.40.20">
    <property type="entry name" value="Ankyrin repeat-containing domain"/>
    <property type="match status" value="2"/>
</dbReference>
<feature type="repeat" description="ANK" evidence="1">
    <location>
        <begin position="448"/>
        <end position="480"/>
    </location>
</feature>
<evidence type="ECO:0000259" key="2">
    <source>
        <dbReference type="Pfam" id="PF09372"/>
    </source>
</evidence>
<dbReference type="InterPro" id="IPR002110">
    <property type="entry name" value="Ankyrin_rpt"/>
</dbReference>
<keyword evidence="1" id="KW-0040">ANK repeat</keyword>
<dbReference type="PROSITE" id="PS50297">
    <property type="entry name" value="ANK_REP_REGION"/>
    <property type="match status" value="1"/>
</dbReference>
<dbReference type="InterPro" id="IPR036770">
    <property type="entry name" value="Ankyrin_rpt-contain_sf"/>
</dbReference>
<name>A0A1C9KC03_9POXV</name>
<dbReference type="GeneID" id="29063952"/>
<accession>A0A1C9KC03</accession>